<protein>
    <submittedName>
        <fullName evidence="1">Uncharacterized protein</fullName>
    </submittedName>
</protein>
<keyword evidence="2" id="KW-1185">Reference proteome</keyword>
<gene>
    <name evidence="1" type="ORF">FRX31_012778</name>
</gene>
<dbReference type="EMBL" id="JABWDY010014447">
    <property type="protein sequence ID" value="KAF5197632.1"/>
    <property type="molecule type" value="Genomic_DNA"/>
</dbReference>
<evidence type="ECO:0000313" key="1">
    <source>
        <dbReference type="EMBL" id="KAF5197632.1"/>
    </source>
</evidence>
<name>A0A7J6WNF6_THATH</name>
<evidence type="ECO:0000313" key="2">
    <source>
        <dbReference type="Proteomes" id="UP000554482"/>
    </source>
</evidence>
<comment type="caution">
    <text evidence="1">The sequence shown here is derived from an EMBL/GenBank/DDBJ whole genome shotgun (WGS) entry which is preliminary data.</text>
</comment>
<dbReference type="AlphaFoldDB" id="A0A7J6WNF6"/>
<reference evidence="1 2" key="1">
    <citation type="submission" date="2020-06" db="EMBL/GenBank/DDBJ databases">
        <title>Transcriptomic and genomic resources for Thalictrum thalictroides and T. hernandezii: Facilitating candidate gene discovery in an emerging model plant lineage.</title>
        <authorList>
            <person name="Arias T."/>
            <person name="Riano-Pachon D.M."/>
            <person name="Di Stilio V.S."/>
        </authorList>
    </citation>
    <scope>NUCLEOTIDE SEQUENCE [LARGE SCALE GENOMIC DNA]</scope>
    <source>
        <strain evidence="2">cv. WT478/WT964</strain>
        <tissue evidence="1">Leaves</tissue>
    </source>
</reference>
<sequence length="78" mass="8884">MQFHHSWELLDFHQGSSGTPVGIGSLSVTQSKPLCLTQASQPGKYQQYYQHNLKNSVLALLYRYITVSVTLRRATHHQ</sequence>
<proteinExistence type="predicted"/>
<organism evidence="1 2">
    <name type="scientific">Thalictrum thalictroides</name>
    <name type="common">Rue-anemone</name>
    <name type="synonym">Anemone thalictroides</name>
    <dbReference type="NCBI Taxonomy" id="46969"/>
    <lineage>
        <taxon>Eukaryota</taxon>
        <taxon>Viridiplantae</taxon>
        <taxon>Streptophyta</taxon>
        <taxon>Embryophyta</taxon>
        <taxon>Tracheophyta</taxon>
        <taxon>Spermatophyta</taxon>
        <taxon>Magnoliopsida</taxon>
        <taxon>Ranunculales</taxon>
        <taxon>Ranunculaceae</taxon>
        <taxon>Thalictroideae</taxon>
        <taxon>Thalictrum</taxon>
    </lineage>
</organism>
<dbReference type="Proteomes" id="UP000554482">
    <property type="component" value="Unassembled WGS sequence"/>
</dbReference>
<accession>A0A7J6WNF6</accession>